<dbReference type="FunFam" id="1.10.287.950:FF:000002">
    <property type="entry name" value="Methyl-accepting chemotaxis protein"/>
    <property type="match status" value="1"/>
</dbReference>
<feature type="compositionally biased region" description="Low complexity" evidence="5">
    <location>
        <begin position="532"/>
        <end position="565"/>
    </location>
</feature>
<keyword evidence="1" id="KW-0488">Methylation</keyword>
<dbReference type="PROSITE" id="PS50885">
    <property type="entry name" value="HAMP"/>
    <property type="match status" value="1"/>
</dbReference>
<dbReference type="InterPro" id="IPR047347">
    <property type="entry name" value="YvaQ-like_sensor"/>
</dbReference>
<feature type="domain" description="Methyl-accepting transducer" evidence="7">
    <location>
        <begin position="269"/>
        <end position="498"/>
    </location>
</feature>
<dbReference type="PANTHER" id="PTHR43531">
    <property type="entry name" value="PROTEIN ICFG"/>
    <property type="match status" value="1"/>
</dbReference>
<evidence type="ECO:0000256" key="1">
    <source>
        <dbReference type="ARBA" id="ARBA00022481"/>
    </source>
</evidence>
<keyword evidence="6" id="KW-0812">Transmembrane</keyword>
<evidence type="ECO:0000313" key="9">
    <source>
        <dbReference type="EMBL" id="SHM22946.1"/>
    </source>
</evidence>
<name>A0A1M7H3J6_9BURK</name>
<evidence type="ECO:0000256" key="3">
    <source>
        <dbReference type="PROSITE-ProRule" id="PRU00284"/>
    </source>
</evidence>
<dbReference type="SUPFAM" id="SSF58104">
    <property type="entry name" value="Methyl-accepting chemotaxis protein (MCP) signaling domain"/>
    <property type="match status" value="1"/>
</dbReference>
<sequence length="574" mass="60062">MNLRDFKIGARLRIGFGIILLILVAIVLMTNYLNYSNKSKLTKGLETATAKNLDAGTMKSAMLETGIAMRNIGLQSDVSLMQKEEQKVKDQRARYDKALNELKAQGLNDAEKKVLGELAALDADTDAAFKEAIGQILAFNSEGGAKVISGRIDPLNTQTLALINKLVDMQQANAKEVMDGSVTADRGLMVVLFVLGGIAVALGVICATVITRSITGPLSGAVGVAQKVAAGELTSHVHVEGQDETSELLQALKDMNESLAKTVGDVRTGTELISTASQEIASGNADLSARTESQASSLEETASSMEELTSTVKQNADNARQANQLAVTASSVAEKGGTVVSQVVQTMGSITESSRKIADIISVIDGIAFQTNILALNAAVEAARAGEQGRGFAVVASEVRNLAQRSAGAAKEIKELISDSVEKVDAGSKLVDEAGQTMDLIVTSIRQVADIMGEITAATQEQSNGIEEVNQAISQMDEMTQQNAALVEEAAAAAESMQEQAELLSQAVSIFKLSHDESVRRPAPRPAPPPVVAAAAPARAPAIAAPRPKPAAAKPAAPKKAPAAPSGGDEWEEF</sequence>
<feature type="region of interest" description="Disordered" evidence="5">
    <location>
        <begin position="519"/>
        <end position="574"/>
    </location>
</feature>
<dbReference type="Proteomes" id="UP000184339">
    <property type="component" value="Unassembled WGS sequence"/>
</dbReference>
<dbReference type="AlphaFoldDB" id="A0A1M7H3J6"/>
<dbReference type="InterPro" id="IPR024478">
    <property type="entry name" value="HlyB_4HB_MCP"/>
</dbReference>
<evidence type="ECO:0000256" key="6">
    <source>
        <dbReference type="SAM" id="Phobius"/>
    </source>
</evidence>
<evidence type="ECO:0000256" key="2">
    <source>
        <dbReference type="ARBA" id="ARBA00029447"/>
    </source>
</evidence>
<feature type="coiled-coil region" evidence="4">
    <location>
        <begin position="469"/>
        <end position="507"/>
    </location>
</feature>
<dbReference type="PROSITE" id="PS50111">
    <property type="entry name" value="CHEMOTAXIS_TRANSDUC_2"/>
    <property type="match status" value="1"/>
</dbReference>
<dbReference type="InterPro" id="IPR004089">
    <property type="entry name" value="MCPsignal_dom"/>
</dbReference>
<dbReference type="RefSeq" id="WP_072780417.1">
    <property type="nucleotide sequence ID" value="NZ_FRCX01000001.1"/>
</dbReference>
<keyword evidence="6" id="KW-1133">Transmembrane helix</keyword>
<keyword evidence="6" id="KW-0472">Membrane</keyword>
<evidence type="ECO:0000256" key="4">
    <source>
        <dbReference type="SAM" id="Coils"/>
    </source>
</evidence>
<dbReference type="STRING" id="551987.SAMN05192549_10143"/>
<dbReference type="PANTHER" id="PTHR43531:SF14">
    <property type="entry name" value="METHYL-ACCEPTING CHEMOTAXIS PROTEIN I-RELATED"/>
    <property type="match status" value="1"/>
</dbReference>
<dbReference type="CDD" id="cd19411">
    <property type="entry name" value="MCP2201-like_sensor"/>
    <property type="match status" value="1"/>
</dbReference>
<protein>
    <submittedName>
        <fullName evidence="9">Methyl-accepting chemotaxis protein</fullName>
    </submittedName>
</protein>
<organism evidence="9 10">
    <name type="scientific">Duganella sacchari</name>
    <dbReference type="NCBI Taxonomy" id="551987"/>
    <lineage>
        <taxon>Bacteria</taxon>
        <taxon>Pseudomonadati</taxon>
        <taxon>Pseudomonadota</taxon>
        <taxon>Betaproteobacteria</taxon>
        <taxon>Burkholderiales</taxon>
        <taxon>Oxalobacteraceae</taxon>
        <taxon>Telluria group</taxon>
        <taxon>Duganella</taxon>
    </lineage>
</organism>
<feature type="transmembrane region" description="Helical" evidence="6">
    <location>
        <begin position="12"/>
        <end position="33"/>
    </location>
</feature>
<dbReference type="InterPro" id="IPR003660">
    <property type="entry name" value="HAMP_dom"/>
</dbReference>
<evidence type="ECO:0000259" key="7">
    <source>
        <dbReference type="PROSITE" id="PS50111"/>
    </source>
</evidence>
<keyword evidence="4" id="KW-0175">Coiled coil</keyword>
<dbReference type="EMBL" id="FRCX01000001">
    <property type="protein sequence ID" value="SHM22946.1"/>
    <property type="molecule type" value="Genomic_DNA"/>
</dbReference>
<dbReference type="OrthoDB" id="9763018at2"/>
<evidence type="ECO:0000313" key="10">
    <source>
        <dbReference type="Proteomes" id="UP000184339"/>
    </source>
</evidence>
<dbReference type="InterPro" id="IPR004090">
    <property type="entry name" value="Chemotax_Me-accpt_rcpt"/>
</dbReference>
<dbReference type="SMART" id="SM00283">
    <property type="entry name" value="MA"/>
    <property type="match status" value="1"/>
</dbReference>
<evidence type="ECO:0000256" key="5">
    <source>
        <dbReference type="SAM" id="MobiDB-lite"/>
    </source>
</evidence>
<reference evidence="10" key="1">
    <citation type="submission" date="2016-11" db="EMBL/GenBank/DDBJ databases">
        <authorList>
            <person name="Varghese N."/>
            <person name="Submissions S."/>
        </authorList>
    </citation>
    <scope>NUCLEOTIDE SEQUENCE [LARGE SCALE GENOMIC DNA]</scope>
    <source>
        <strain evidence="10">Sac-22</strain>
    </source>
</reference>
<dbReference type="PRINTS" id="PR00260">
    <property type="entry name" value="CHEMTRNSDUCR"/>
</dbReference>
<keyword evidence="10" id="KW-1185">Reference proteome</keyword>
<evidence type="ECO:0000259" key="8">
    <source>
        <dbReference type="PROSITE" id="PS50885"/>
    </source>
</evidence>
<dbReference type="GO" id="GO:0007165">
    <property type="term" value="P:signal transduction"/>
    <property type="evidence" value="ECO:0007669"/>
    <property type="project" value="UniProtKB-KW"/>
</dbReference>
<proteinExistence type="inferred from homology"/>
<accession>A0A1M7H3J6</accession>
<dbReference type="Pfam" id="PF12729">
    <property type="entry name" value="4HB_MCP_1"/>
    <property type="match status" value="1"/>
</dbReference>
<comment type="similarity">
    <text evidence="2">Belongs to the methyl-accepting chemotaxis (MCP) protein family.</text>
</comment>
<dbReference type="InterPro" id="IPR051310">
    <property type="entry name" value="MCP_chemotaxis"/>
</dbReference>
<feature type="transmembrane region" description="Helical" evidence="6">
    <location>
        <begin position="188"/>
        <end position="210"/>
    </location>
</feature>
<dbReference type="CDD" id="cd11386">
    <property type="entry name" value="MCP_signal"/>
    <property type="match status" value="1"/>
</dbReference>
<keyword evidence="3" id="KW-0807">Transducer</keyword>
<dbReference type="Pfam" id="PF00672">
    <property type="entry name" value="HAMP"/>
    <property type="match status" value="1"/>
</dbReference>
<dbReference type="GO" id="GO:0004888">
    <property type="term" value="F:transmembrane signaling receptor activity"/>
    <property type="evidence" value="ECO:0007669"/>
    <property type="project" value="InterPro"/>
</dbReference>
<feature type="domain" description="HAMP" evidence="8">
    <location>
        <begin position="212"/>
        <end position="264"/>
    </location>
</feature>
<dbReference type="Pfam" id="PF00015">
    <property type="entry name" value="MCPsignal"/>
    <property type="match status" value="1"/>
</dbReference>
<dbReference type="GO" id="GO:0006935">
    <property type="term" value="P:chemotaxis"/>
    <property type="evidence" value="ECO:0007669"/>
    <property type="project" value="InterPro"/>
</dbReference>
<dbReference type="Gene3D" id="1.10.287.950">
    <property type="entry name" value="Methyl-accepting chemotaxis protein"/>
    <property type="match status" value="1"/>
</dbReference>
<dbReference type="SMART" id="SM00304">
    <property type="entry name" value="HAMP"/>
    <property type="match status" value="1"/>
</dbReference>
<dbReference type="GO" id="GO:0005886">
    <property type="term" value="C:plasma membrane"/>
    <property type="evidence" value="ECO:0007669"/>
    <property type="project" value="TreeGrafter"/>
</dbReference>
<dbReference type="CDD" id="cd06225">
    <property type="entry name" value="HAMP"/>
    <property type="match status" value="1"/>
</dbReference>
<gene>
    <name evidence="9" type="ORF">SAMN05192549_10143</name>
</gene>